<keyword evidence="1" id="KW-1133">Transmembrane helix</keyword>
<evidence type="ECO:0000256" key="1">
    <source>
        <dbReference type="SAM" id="Phobius"/>
    </source>
</evidence>
<dbReference type="Pfam" id="PF20237">
    <property type="entry name" value="DUF6594"/>
    <property type="match status" value="1"/>
</dbReference>
<dbReference type="PANTHER" id="PTHR34502">
    <property type="entry name" value="DUF6594 DOMAIN-CONTAINING PROTEIN-RELATED"/>
    <property type="match status" value="1"/>
</dbReference>
<dbReference type="InterPro" id="IPR046529">
    <property type="entry name" value="DUF6594"/>
</dbReference>
<evidence type="ECO:0000313" key="4">
    <source>
        <dbReference type="Proteomes" id="UP000827724"/>
    </source>
</evidence>
<name>A0A9P8QEY0_9HYPO</name>
<feature type="non-terminal residue" evidence="3">
    <location>
        <position position="1"/>
    </location>
</feature>
<feature type="transmembrane region" description="Helical" evidence="1">
    <location>
        <begin position="191"/>
        <end position="211"/>
    </location>
</feature>
<protein>
    <recommendedName>
        <fullName evidence="2">DUF6594 domain-containing protein</fullName>
    </recommendedName>
</protein>
<accession>A0A9P8QEY0</accession>
<keyword evidence="4" id="KW-1185">Reference proteome</keyword>
<evidence type="ECO:0000313" key="3">
    <source>
        <dbReference type="EMBL" id="KAH6603226.1"/>
    </source>
</evidence>
<keyword evidence="1" id="KW-0812">Transmembrane</keyword>
<proteinExistence type="predicted"/>
<comment type="caution">
    <text evidence="3">The sequence shown here is derived from an EMBL/GenBank/DDBJ whole genome shotgun (WGS) entry which is preliminary data.</text>
</comment>
<dbReference type="EMBL" id="JAIWOZ010000007">
    <property type="protein sequence ID" value="KAH6603226.1"/>
    <property type="molecule type" value="Genomic_DNA"/>
</dbReference>
<keyword evidence="1" id="KW-0472">Membrane</keyword>
<sequence>TVEDFPQGYPRFSALVASHHSFQLCRRFSALRARLLLLKQDRLSLLEKELESVDSNEVTHLALGSCRRDNNRERRAILENIDSALADYDSFLERHQKALGFEAASRRPVSNLRNWLDGKACVARAETAYLEVEEDLVSISPSQDNIVTWLENLAERARISLTKRFAKGRRPPGVSRDPGVHVFPPSSTKRAVHVLLAPSVAVLLLAPVIAFNFIDSLAARLAIVILTTTGFVFALSCLTRARVVDLIVAGA</sequence>
<organism evidence="3 4">
    <name type="scientific">Trichoderma cornu-damae</name>
    <dbReference type="NCBI Taxonomy" id="654480"/>
    <lineage>
        <taxon>Eukaryota</taxon>
        <taxon>Fungi</taxon>
        <taxon>Dikarya</taxon>
        <taxon>Ascomycota</taxon>
        <taxon>Pezizomycotina</taxon>
        <taxon>Sordariomycetes</taxon>
        <taxon>Hypocreomycetidae</taxon>
        <taxon>Hypocreales</taxon>
        <taxon>Hypocreaceae</taxon>
        <taxon>Trichoderma</taxon>
    </lineage>
</organism>
<gene>
    <name evidence="3" type="ORF">Trco_008001</name>
</gene>
<feature type="non-terminal residue" evidence="3">
    <location>
        <position position="251"/>
    </location>
</feature>
<feature type="domain" description="DUF6594" evidence="2">
    <location>
        <begin position="9"/>
        <end position="251"/>
    </location>
</feature>
<dbReference type="PANTHER" id="PTHR34502:SF5">
    <property type="entry name" value="DUF6594 DOMAIN-CONTAINING PROTEIN"/>
    <property type="match status" value="1"/>
</dbReference>
<dbReference type="OrthoDB" id="3533814at2759"/>
<dbReference type="Proteomes" id="UP000827724">
    <property type="component" value="Unassembled WGS sequence"/>
</dbReference>
<evidence type="ECO:0000259" key="2">
    <source>
        <dbReference type="Pfam" id="PF20237"/>
    </source>
</evidence>
<feature type="transmembrane region" description="Helical" evidence="1">
    <location>
        <begin position="217"/>
        <end position="238"/>
    </location>
</feature>
<reference evidence="3" key="1">
    <citation type="submission" date="2021-08" db="EMBL/GenBank/DDBJ databases">
        <title>Chromosome-Level Trichoderma cornu-damae using Hi-C Data.</title>
        <authorList>
            <person name="Kim C.S."/>
        </authorList>
    </citation>
    <scope>NUCLEOTIDE SEQUENCE</scope>
    <source>
        <strain evidence="3">KA19-0412C</strain>
    </source>
</reference>
<dbReference type="AlphaFoldDB" id="A0A9P8QEY0"/>